<dbReference type="PROSITE" id="PS50994">
    <property type="entry name" value="INTEGRASE"/>
    <property type="match status" value="1"/>
</dbReference>
<dbReference type="SMART" id="SM00343">
    <property type="entry name" value="ZnF_C2HC"/>
    <property type="match status" value="1"/>
</dbReference>
<feature type="compositionally biased region" description="Polar residues" evidence="2">
    <location>
        <begin position="739"/>
        <end position="748"/>
    </location>
</feature>
<dbReference type="Pfam" id="PF01823">
    <property type="entry name" value="MACPF"/>
    <property type="match status" value="1"/>
</dbReference>
<feature type="region of interest" description="Disordered" evidence="2">
    <location>
        <begin position="735"/>
        <end position="801"/>
    </location>
</feature>
<dbReference type="InterPro" id="IPR001584">
    <property type="entry name" value="Integrase_cat-core"/>
</dbReference>
<dbReference type="SUPFAM" id="SSF57756">
    <property type="entry name" value="Retrovirus zinc finger-like domains"/>
    <property type="match status" value="1"/>
</dbReference>
<dbReference type="SUPFAM" id="SSF53098">
    <property type="entry name" value="Ribonuclease H-like"/>
    <property type="match status" value="1"/>
</dbReference>
<gene>
    <name evidence="6" type="ORF">Sango_0779300</name>
</gene>
<dbReference type="EMBL" id="JACGWL010000004">
    <property type="protein sequence ID" value="KAK4404107.1"/>
    <property type="molecule type" value="Genomic_DNA"/>
</dbReference>
<dbReference type="InterPro" id="IPR036875">
    <property type="entry name" value="Znf_CCHC_sf"/>
</dbReference>
<evidence type="ECO:0000259" key="5">
    <source>
        <dbReference type="PROSITE" id="PS51412"/>
    </source>
</evidence>
<dbReference type="GO" id="GO:0003676">
    <property type="term" value="F:nucleic acid binding"/>
    <property type="evidence" value="ECO:0007669"/>
    <property type="project" value="InterPro"/>
</dbReference>
<reference evidence="6" key="2">
    <citation type="journal article" date="2024" name="Plant">
        <title>Genomic evolution and insights into agronomic trait innovations of Sesamum species.</title>
        <authorList>
            <person name="Miao H."/>
            <person name="Wang L."/>
            <person name="Qu L."/>
            <person name="Liu H."/>
            <person name="Sun Y."/>
            <person name="Le M."/>
            <person name="Wang Q."/>
            <person name="Wei S."/>
            <person name="Zheng Y."/>
            <person name="Lin W."/>
            <person name="Duan Y."/>
            <person name="Cao H."/>
            <person name="Xiong S."/>
            <person name="Wang X."/>
            <person name="Wei L."/>
            <person name="Li C."/>
            <person name="Ma Q."/>
            <person name="Ju M."/>
            <person name="Zhao R."/>
            <person name="Li G."/>
            <person name="Mu C."/>
            <person name="Tian Q."/>
            <person name="Mei H."/>
            <person name="Zhang T."/>
            <person name="Gao T."/>
            <person name="Zhang H."/>
        </authorList>
    </citation>
    <scope>NUCLEOTIDE SEQUENCE</scope>
    <source>
        <strain evidence="6">K16</strain>
    </source>
</reference>
<evidence type="ECO:0000313" key="7">
    <source>
        <dbReference type="Proteomes" id="UP001289374"/>
    </source>
</evidence>
<dbReference type="Gene3D" id="4.10.60.10">
    <property type="entry name" value="Zinc finger, CCHC-type"/>
    <property type="match status" value="1"/>
</dbReference>
<dbReference type="InterPro" id="IPR054722">
    <property type="entry name" value="PolX-like_BBD"/>
</dbReference>
<dbReference type="GO" id="GO:2000031">
    <property type="term" value="P:regulation of salicylic acid mediated signaling pathway"/>
    <property type="evidence" value="ECO:0007669"/>
    <property type="project" value="InterPro"/>
</dbReference>
<keyword evidence="7" id="KW-1185">Reference proteome</keyword>
<dbReference type="Gene3D" id="3.30.420.10">
    <property type="entry name" value="Ribonuclease H-like superfamily/Ribonuclease H"/>
    <property type="match status" value="1"/>
</dbReference>
<dbReference type="PROSITE" id="PS50158">
    <property type="entry name" value="ZF_CCHC"/>
    <property type="match status" value="1"/>
</dbReference>
<feature type="compositionally biased region" description="Basic and acidic residues" evidence="2">
    <location>
        <begin position="784"/>
        <end position="801"/>
    </location>
</feature>
<evidence type="ECO:0000256" key="1">
    <source>
        <dbReference type="PROSITE-ProRule" id="PRU00047"/>
    </source>
</evidence>
<dbReference type="Pfam" id="PF00665">
    <property type="entry name" value="rve"/>
    <property type="match status" value="1"/>
</dbReference>
<dbReference type="GO" id="GO:0009626">
    <property type="term" value="P:plant-type hypersensitive response"/>
    <property type="evidence" value="ECO:0007669"/>
    <property type="project" value="TreeGrafter"/>
</dbReference>
<feature type="domain" description="CCHC-type" evidence="3">
    <location>
        <begin position="803"/>
        <end position="819"/>
    </location>
</feature>
<dbReference type="InterPro" id="IPR036397">
    <property type="entry name" value="RNaseH_sf"/>
</dbReference>
<dbReference type="InterPro" id="IPR020864">
    <property type="entry name" value="MACPF"/>
</dbReference>
<dbReference type="Pfam" id="PF22936">
    <property type="entry name" value="Pol_BBD"/>
    <property type="match status" value="1"/>
</dbReference>
<name>A0AAE1X2G2_9LAMI</name>
<keyword evidence="1" id="KW-0862">Zinc</keyword>
<feature type="domain" description="MACPF" evidence="5">
    <location>
        <begin position="7"/>
        <end position="338"/>
    </location>
</feature>
<feature type="domain" description="Integrase catalytic" evidence="4">
    <location>
        <begin position="1007"/>
        <end position="1179"/>
    </location>
</feature>
<keyword evidence="1" id="KW-0863">Zinc-finger</keyword>
<keyword evidence="1" id="KW-0479">Metal-binding</keyword>
<sequence>MFLSLQAQQDYEKRPIEVRATEALGQGFDLASDFRLKFVKRCPNGGRLVVLDEQRKRDVVVPGGVMIPSVPECIRVDKGDHIRFKSDVLQFNQMSELLNQKSSVQGKVPSGYLNAIFDLSGAWLNDAADAKYLAFDGYFISLYYLHLTTSPLVLHDHVKKSVPSRWDPASLSRFIQTYGTHIVVGMAVGGQDLLCVKQRPSSPIPPAELKGYLEELGDCLFSDTNSPILERTTKDNKKKVPEVFSRMLQAHTMQFTSITETSSKDGLTLIWSKRGGDVFAQSHSRWLQTMAANPEAILFKFVPITSLLNGIPGSGYLSHAINLYLRYKPTLEDLPYFLEFQVPRQWAPLFCELPLRHQRRKASFPSLQFSCLGPKIYVSSTQVTSDQKPVMGLRLYLEGKKSNRLAIHVQHLSSLPNIMTLTSTNPTIHKPQWRVVKHDPSWVQGESSGVFIVTGAQLVIKGKWPRKVLHLRLLYTHIPNCSIRKTEWASAPEASRKSSFLTNLSTTFTFTQRTVADAAKQLPATLNSGVYPDGPPVPVRSTKMLKYVDATEVARGPYDNPGHWLVTAAKLVAEGGKIDLFLSLVCKFGGSVLNSGIRAWVKAQAYARIRYLIQQKVFKSIDGKYADTVSDDKKLENDEYAYSSIILNLSDSVIRKVGKQESAKELWKKLEELYTETSLPNIKLSGDKNIDDYSPIVLLNAIPETYGDVKAAIKYGRDNVNLETVVSGLKSKEMDLKTNKPSQNQNEVNFVRGRTKNRNSDYKYRRHSKSRSRSRGRSNSRNKYRNDKHNNERNNEEKSKEKRCYNCGGRGHFIKDCRKPKKNDSKETTNVVDSDEVYMICDVNSVSSSLNINEWLVDSGCIYHMTPFREILTNYKSEKLGSVSMANEKVCDVHGYGDVCLIFDNGFKLILKNVRHVPDLAHNLISCSAFEEEGLEGKWGKGYECHAASVSKTTTSDLWHKMLGHISMKGLEFLHKNGILKEKPDEFDFCDECVLGKQHKVHFPSSPSPKPTSSVCILDYVHADVWEPANNETHGGNRYFLSIIDNFSKKVFVFLMKHKSEVFEKFRNWKTLVENQTGQKLKALRTDNGLGFCNQNFSDLCKEFGIKRHKTTPYTPQQNGVAERMNITLLNKVRCLLIGYGLPKIFWGEALLTASYLINRSPSVPLSGKISECIWTNSDVNLSSLRIFGCSAFALSHGDKLDPRSQKCVFIGYPDGVKGYRLWLRSQPGFKVLISRDIIFNESEFPCLSKSPKNIEEYNIESTFNKVEEPIEDNQQGEENRVETETKNENLEIGNNLNQYLLARDRERREPRIPAKLRDFQLALNTKSFEEPTSYDEALKTPESKNWLLAMEEEMKSFHDNKTWILVPKRKDVSIVDCKWIFKLKQENNSSRFKASTRPDIAYAVSCLSRFMSNPGTTHWEALKWLLRYLNGSNNSEIKFSKCSEGVKLMGYVDSNYANDRDSRRSTTSYVFTLCGAYISWKSQLQNIVALSTTEAKYIAITEAFREALCLEGLLKEIGFLKQKATIFSDSQSGIQLCKNPVFHDRTKHIDVRYHFIRDIVGNGTINLEKIRSEENPADMGFSLGPRSLIGCDDHLDPPPLDLVQCGDC</sequence>
<dbReference type="GO" id="GO:0005886">
    <property type="term" value="C:plasma membrane"/>
    <property type="evidence" value="ECO:0007669"/>
    <property type="project" value="TreeGrafter"/>
</dbReference>
<feature type="compositionally biased region" description="Basic residues" evidence="2">
    <location>
        <begin position="764"/>
        <end position="783"/>
    </location>
</feature>
<comment type="caution">
    <text evidence="6">The sequence shown here is derived from an EMBL/GenBank/DDBJ whole genome shotgun (WGS) entry which is preliminary data.</text>
</comment>
<evidence type="ECO:0000259" key="4">
    <source>
        <dbReference type="PROSITE" id="PS50994"/>
    </source>
</evidence>
<evidence type="ECO:0000256" key="2">
    <source>
        <dbReference type="SAM" id="MobiDB-lite"/>
    </source>
</evidence>
<dbReference type="Pfam" id="PF13976">
    <property type="entry name" value="gag_pre-integrs"/>
    <property type="match status" value="1"/>
</dbReference>
<dbReference type="GO" id="GO:0008270">
    <property type="term" value="F:zinc ion binding"/>
    <property type="evidence" value="ECO:0007669"/>
    <property type="project" value="UniProtKB-KW"/>
</dbReference>
<dbReference type="CDD" id="cd09272">
    <property type="entry name" value="RNase_HI_RT_Ty1"/>
    <property type="match status" value="1"/>
</dbReference>
<protein>
    <submittedName>
        <fullName evidence="6">Retrovirus-related Pol polyprotein from transposon TNT 1-94</fullName>
    </submittedName>
</protein>
<dbReference type="InterPro" id="IPR001878">
    <property type="entry name" value="Znf_CCHC"/>
</dbReference>
<dbReference type="PANTHER" id="PTHR33199:SF2">
    <property type="entry name" value="OS02G0475300 PROTEIN"/>
    <property type="match status" value="1"/>
</dbReference>
<dbReference type="Pfam" id="PF25597">
    <property type="entry name" value="SH3_retrovirus"/>
    <property type="match status" value="1"/>
</dbReference>
<dbReference type="PANTHER" id="PTHR33199">
    <property type="entry name" value="MACPF DOMAIN-CONTAINING PROTEIN CAD1"/>
    <property type="match status" value="1"/>
</dbReference>
<dbReference type="InterPro" id="IPR012337">
    <property type="entry name" value="RNaseH-like_sf"/>
</dbReference>
<reference evidence="6" key="1">
    <citation type="submission" date="2020-06" db="EMBL/GenBank/DDBJ databases">
        <authorList>
            <person name="Li T."/>
            <person name="Hu X."/>
            <person name="Zhang T."/>
            <person name="Song X."/>
            <person name="Zhang H."/>
            <person name="Dai N."/>
            <person name="Sheng W."/>
            <person name="Hou X."/>
            <person name="Wei L."/>
        </authorList>
    </citation>
    <scope>NUCLEOTIDE SEQUENCE</scope>
    <source>
        <strain evidence="6">K16</strain>
        <tissue evidence="6">Leaf</tissue>
    </source>
</reference>
<evidence type="ECO:0000259" key="3">
    <source>
        <dbReference type="PROSITE" id="PS50158"/>
    </source>
</evidence>
<dbReference type="InterPro" id="IPR025724">
    <property type="entry name" value="GAG-pre-integrase_dom"/>
</dbReference>
<dbReference type="Pfam" id="PF00098">
    <property type="entry name" value="zf-CCHC"/>
    <property type="match status" value="1"/>
</dbReference>
<dbReference type="PROSITE" id="PS51412">
    <property type="entry name" value="MACPF_2"/>
    <property type="match status" value="1"/>
</dbReference>
<dbReference type="GO" id="GO:0015074">
    <property type="term" value="P:DNA integration"/>
    <property type="evidence" value="ECO:0007669"/>
    <property type="project" value="InterPro"/>
</dbReference>
<dbReference type="InterPro" id="IPR044663">
    <property type="entry name" value="CAD1/NSL1-like"/>
</dbReference>
<dbReference type="InterPro" id="IPR057670">
    <property type="entry name" value="SH3_retrovirus"/>
</dbReference>
<dbReference type="Proteomes" id="UP001289374">
    <property type="component" value="Unassembled WGS sequence"/>
</dbReference>
<evidence type="ECO:0000313" key="6">
    <source>
        <dbReference type="EMBL" id="KAK4404107.1"/>
    </source>
</evidence>
<dbReference type="Pfam" id="PF14223">
    <property type="entry name" value="Retrotran_gag_2"/>
    <property type="match status" value="1"/>
</dbReference>
<dbReference type="SMART" id="SM00457">
    <property type="entry name" value="MACPF"/>
    <property type="match status" value="1"/>
</dbReference>
<accession>A0AAE1X2G2</accession>
<organism evidence="6 7">
    <name type="scientific">Sesamum angolense</name>
    <dbReference type="NCBI Taxonomy" id="2727404"/>
    <lineage>
        <taxon>Eukaryota</taxon>
        <taxon>Viridiplantae</taxon>
        <taxon>Streptophyta</taxon>
        <taxon>Embryophyta</taxon>
        <taxon>Tracheophyta</taxon>
        <taxon>Spermatophyta</taxon>
        <taxon>Magnoliopsida</taxon>
        <taxon>eudicotyledons</taxon>
        <taxon>Gunneridae</taxon>
        <taxon>Pentapetalae</taxon>
        <taxon>asterids</taxon>
        <taxon>lamiids</taxon>
        <taxon>Lamiales</taxon>
        <taxon>Pedaliaceae</taxon>
        <taxon>Sesamum</taxon>
    </lineage>
</organism>
<proteinExistence type="predicted"/>